<protein>
    <submittedName>
        <fullName evidence="2">Uncharacterized protein</fullName>
    </submittedName>
</protein>
<name>W9R2P9_9ROSA</name>
<dbReference type="Gene3D" id="2.40.70.10">
    <property type="entry name" value="Acid Proteases"/>
    <property type="match status" value="1"/>
</dbReference>
<feature type="compositionally biased region" description="Basic and acidic residues" evidence="1">
    <location>
        <begin position="150"/>
        <end position="160"/>
    </location>
</feature>
<accession>W9R2P9</accession>
<feature type="region of interest" description="Disordered" evidence="1">
    <location>
        <begin position="122"/>
        <end position="187"/>
    </location>
</feature>
<dbReference type="PANTHER" id="PTHR33067:SF31">
    <property type="entry name" value="RNA-DIRECTED DNA POLYMERASE"/>
    <property type="match status" value="1"/>
</dbReference>
<gene>
    <name evidence="2" type="ORF">L484_025858</name>
</gene>
<dbReference type="Proteomes" id="UP000030645">
    <property type="component" value="Unassembled WGS sequence"/>
</dbReference>
<dbReference type="InterPro" id="IPR021109">
    <property type="entry name" value="Peptidase_aspartic_dom_sf"/>
</dbReference>
<dbReference type="eggNOG" id="KOG0017">
    <property type="taxonomic scope" value="Eukaryota"/>
</dbReference>
<keyword evidence="3" id="KW-1185">Reference proteome</keyword>
<feature type="compositionally biased region" description="Polar residues" evidence="1">
    <location>
        <begin position="135"/>
        <end position="145"/>
    </location>
</feature>
<evidence type="ECO:0000313" key="2">
    <source>
        <dbReference type="EMBL" id="EXB65592.1"/>
    </source>
</evidence>
<evidence type="ECO:0000256" key="1">
    <source>
        <dbReference type="SAM" id="MobiDB-lite"/>
    </source>
</evidence>
<evidence type="ECO:0000313" key="3">
    <source>
        <dbReference type="Proteomes" id="UP000030645"/>
    </source>
</evidence>
<proteinExistence type="predicted"/>
<dbReference type="PANTHER" id="PTHR33067">
    <property type="entry name" value="RNA-DIRECTED DNA POLYMERASE-RELATED"/>
    <property type="match status" value="1"/>
</dbReference>
<dbReference type="EMBL" id="KE344513">
    <property type="protein sequence ID" value="EXB65592.1"/>
    <property type="molecule type" value="Genomic_DNA"/>
</dbReference>
<organism evidence="2 3">
    <name type="scientific">Morus notabilis</name>
    <dbReference type="NCBI Taxonomy" id="981085"/>
    <lineage>
        <taxon>Eukaryota</taxon>
        <taxon>Viridiplantae</taxon>
        <taxon>Streptophyta</taxon>
        <taxon>Embryophyta</taxon>
        <taxon>Tracheophyta</taxon>
        <taxon>Spermatophyta</taxon>
        <taxon>Magnoliopsida</taxon>
        <taxon>eudicotyledons</taxon>
        <taxon>Gunneridae</taxon>
        <taxon>Pentapetalae</taxon>
        <taxon>rosids</taxon>
        <taxon>fabids</taxon>
        <taxon>Rosales</taxon>
        <taxon>Moraceae</taxon>
        <taxon>Moreae</taxon>
        <taxon>Morus</taxon>
    </lineage>
</organism>
<feature type="compositionally biased region" description="Basic and acidic residues" evidence="1">
    <location>
        <begin position="122"/>
        <end position="134"/>
    </location>
</feature>
<dbReference type="AlphaFoldDB" id="W9R2P9"/>
<reference evidence="3" key="1">
    <citation type="submission" date="2013-01" db="EMBL/GenBank/DDBJ databases">
        <title>Draft Genome Sequence of a Mulberry Tree, Morus notabilis C.K. Schneid.</title>
        <authorList>
            <person name="He N."/>
            <person name="Zhao S."/>
        </authorList>
    </citation>
    <scope>NUCLEOTIDE SEQUENCE</scope>
</reference>
<sequence>MLLQMADHSIKYSWGILEDVLLKVDKLIFLTNFIVLDMEEEQDIPLLIGRPFLATGNVVINVLKGELSLEVENEKVTFNVFSPLKGPQESETCCPMDNIKKTMCEKNSVQVPKQFKRQDKACGIPPKKEPDKVSNENVAITSQYRQGRMPKFEDPKKEFSDPWLSPEPIFTHHPPAAGHDDDDGEGA</sequence>